<evidence type="ECO:0000313" key="2">
    <source>
        <dbReference type="EMBL" id="AFZ67431.1"/>
    </source>
</evidence>
<proteinExistence type="predicted"/>
<evidence type="ECO:0000313" key="3">
    <source>
        <dbReference type="Proteomes" id="UP000010467"/>
    </source>
</evidence>
<feature type="transmembrane region" description="Helical" evidence="1">
    <location>
        <begin position="39"/>
        <end position="58"/>
    </location>
</feature>
<dbReference type="AlphaFoldDB" id="L0A0Q9"/>
<name>L0A0Q9_DEIPD</name>
<keyword evidence="1" id="KW-0812">Transmembrane</keyword>
<reference evidence="3" key="1">
    <citation type="submission" date="2012-03" db="EMBL/GenBank/DDBJ databases">
        <title>Complete sequence of chromosome of Deinococcus peraridilitoris DSM 19664.</title>
        <authorList>
            <person name="Lucas S."/>
            <person name="Copeland A."/>
            <person name="Lapidus A."/>
            <person name="Glavina del Rio T."/>
            <person name="Dalin E."/>
            <person name="Tice H."/>
            <person name="Bruce D."/>
            <person name="Goodwin L."/>
            <person name="Pitluck S."/>
            <person name="Peters L."/>
            <person name="Mikhailova N."/>
            <person name="Lu M."/>
            <person name="Kyrpides N."/>
            <person name="Mavromatis K."/>
            <person name="Ivanova N."/>
            <person name="Brettin T."/>
            <person name="Detter J.C."/>
            <person name="Han C."/>
            <person name="Larimer F."/>
            <person name="Land M."/>
            <person name="Hauser L."/>
            <person name="Markowitz V."/>
            <person name="Cheng J.-F."/>
            <person name="Hugenholtz P."/>
            <person name="Woyke T."/>
            <person name="Wu D."/>
            <person name="Pukall R."/>
            <person name="Steenblock K."/>
            <person name="Brambilla E."/>
            <person name="Klenk H.-P."/>
            <person name="Eisen J.A."/>
        </authorList>
    </citation>
    <scope>NUCLEOTIDE SEQUENCE [LARGE SCALE GENOMIC DNA]</scope>
    <source>
        <strain evidence="3">DSM 19664 / LMG 22246 / CIP 109416 / KR-200</strain>
    </source>
</reference>
<dbReference type="STRING" id="937777.Deipe_1928"/>
<dbReference type="KEGG" id="dpd:Deipe_1928"/>
<dbReference type="RefSeq" id="WP_015235736.1">
    <property type="nucleotide sequence ID" value="NC_019793.1"/>
</dbReference>
<dbReference type="PATRIC" id="fig|937777.3.peg.1931"/>
<sequence length="128" mass="14095">MSIPGVGLISHYAHARIDFAASGVMLLAPLLLPLRRRTTVISILLAASGFLVGSHTAYPFPLRGTPLISWQDHRRIENASFPAYLFLSAGCGALCFRPDRTYLLLLLASYMLVHTLTDWSEPDAERGQ</sequence>
<protein>
    <submittedName>
        <fullName evidence="2">Uncharacterized protein</fullName>
    </submittedName>
</protein>
<dbReference type="EMBL" id="CP003382">
    <property type="protein sequence ID" value="AFZ67431.1"/>
    <property type="molecule type" value="Genomic_DNA"/>
</dbReference>
<keyword evidence="1" id="KW-0472">Membrane</keyword>
<evidence type="ECO:0000256" key="1">
    <source>
        <dbReference type="SAM" id="Phobius"/>
    </source>
</evidence>
<dbReference type="Proteomes" id="UP000010467">
    <property type="component" value="Chromosome"/>
</dbReference>
<keyword evidence="3" id="KW-1185">Reference proteome</keyword>
<keyword evidence="1" id="KW-1133">Transmembrane helix</keyword>
<dbReference type="HOGENOM" id="CLU_1955978_0_0_0"/>
<feature type="transmembrane region" description="Helical" evidence="1">
    <location>
        <begin position="12"/>
        <end position="32"/>
    </location>
</feature>
<organism evidence="2 3">
    <name type="scientific">Deinococcus peraridilitoris (strain DSM 19664 / LMG 22246 / CIP 109416 / KR-200)</name>
    <dbReference type="NCBI Taxonomy" id="937777"/>
    <lineage>
        <taxon>Bacteria</taxon>
        <taxon>Thermotogati</taxon>
        <taxon>Deinococcota</taxon>
        <taxon>Deinococci</taxon>
        <taxon>Deinococcales</taxon>
        <taxon>Deinococcaceae</taxon>
        <taxon>Deinococcus</taxon>
    </lineage>
</organism>
<gene>
    <name evidence="2" type="ordered locus">Deipe_1928</name>
</gene>
<accession>L0A0Q9</accession>